<dbReference type="InterPro" id="IPR003439">
    <property type="entry name" value="ABC_transporter-like_ATP-bd"/>
</dbReference>
<dbReference type="PANTHER" id="PTHR43335:SF8">
    <property type="entry name" value="ABC TRANSPORTER, ATP-BINDING PROTEIN"/>
    <property type="match status" value="1"/>
</dbReference>
<dbReference type="RefSeq" id="WP_268041271.1">
    <property type="nucleotide sequence ID" value="NZ_JAPQER010000004.1"/>
</dbReference>
<dbReference type="InterPro" id="IPR027417">
    <property type="entry name" value="P-loop_NTPase"/>
</dbReference>
<dbReference type="EMBL" id="JAPQER010000004">
    <property type="protein sequence ID" value="MCY6484949.1"/>
    <property type="molecule type" value="Genomic_DNA"/>
</dbReference>
<dbReference type="InterPro" id="IPR003593">
    <property type="entry name" value="AAA+_ATPase"/>
</dbReference>
<keyword evidence="4 6" id="KW-0067">ATP-binding</keyword>
<protein>
    <submittedName>
        <fullName evidence="6">ABC transporter ATP-binding protein</fullName>
    </submittedName>
</protein>
<dbReference type="PROSITE" id="PS00211">
    <property type="entry name" value="ABC_TRANSPORTER_1"/>
    <property type="match status" value="1"/>
</dbReference>
<comment type="similarity">
    <text evidence="1">Belongs to the ABC transporter superfamily.</text>
</comment>
<dbReference type="Pfam" id="PF00005">
    <property type="entry name" value="ABC_tran"/>
    <property type="match status" value="1"/>
</dbReference>
<dbReference type="InterPro" id="IPR017871">
    <property type="entry name" value="ABC_transporter-like_CS"/>
</dbReference>
<dbReference type="SUPFAM" id="SSF52540">
    <property type="entry name" value="P-loop containing nucleoside triphosphate hydrolases"/>
    <property type="match status" value="1"/>
</dbReference>
<comment type="caution">
    <text evidence="6">The sequence shown here is derived from an EMBL/GenBank/DDBJ whole genome shotgun (WGS) entry which is preliminary data.</text>
</comment>
<dbReference type="PROSITE" id="PS50893">
    <property type="entry name" value="ABC_TRANSPORTER_2"/>
    <property type="match status" value="1"/>
</dbReference>
<name>A0ABT4D134_9CLOT</name>
<evidence type="ECO:0000259" key="5">
    <source>
        <dbReference type="PROSITE" id="PS50893"/>
    </source>
</evidence>
<evidence type="ECO:0000313" key="6">
    <source>
        <dbReference type="EMBL" id="MCY6484949.1"/>
    </source>
</evidence>
<evidence type="ECO:0000256" key="1">
    <source>
        <dbReference type="ARBA" id="ARBA00005417"/>
    </source>
</evidence>
<dbReference type="SMART" id="SM00382">
    <property type="entry name" value="AAA"/>
    <property type="match status" value="1"/>
</dbReference>
<evidence type="ECO:0000256" key="4">
    <source>
        <dbReference type="ARBA" id="ARBA00022840"/>
    </source>
</evidence>
<keyword evidence="2" id="KW-0813">Transport</keyword>
<accession>A0ABT4D134</accession>
<keyword evidence="7" id="KW-1185">Reference proteome</keyword>
<evidence type="ECO:0000256" key="3">
    <source>
        <dbReference type="ARBA" id="ARBA00022741"/>
    </source>
</evidence>
<dbReference type="GO" id="GO:0005524">
    <property type="term" value="F:ATP binding"/>
    <property type="evidence" value="ECO:0007669"/>
    <property type="project" value="UniProtKB-KW"/>
</dbReference>
<dbReference type="Proteomes" id="UP001078443">
    <property type="component" value="Unassembled WGS sequence"/>
</dbReference>
<sequence>MSITVLKTRNLTKKYSRHLAVNNVNIEIKQGEIYGLVGRNGAGKTTLLKMISGLTIPSSGEIEMFGETSNGGLNKSRMRTGCIIETPSFFPYLSAKKNLEYYRIQRGILEKKCVDEVLEFVGLQDVRTKKFKNFSLGMKQRLGLALTLMASPDLLILDEPINGLDPEGIVEFREILLKMNREKNVTIIISSHILGELSQLATTYGFINNGKFLEQISAKQLEEKCKSCIAMKVDNTEKASVIIEKQLGCSEYEVLNGNEIRLYERIDAPGIVNKTLIDNGVIVSSINNVGVNLENYFIKLIGGAHHA</sequence>
<reference evidence="6" key="1">
    <citation type="submission" date="2022-12" db="EMBL/GenBank/DDBJ databases">
        <authorList>
            <person name="Wang J."/>
        </authorList>
    </citation>
    <scope>NUCLEOTIDE SEQUENCE</scope>
    <source>
        <strain evidence="6">HY-45-18</strain>
    </source>
</reference>
<evidence type="ECO:0000256" key="2">
    <source>
        <dbReference type="ARBA" id="ARBA00022448"/>
    </source>
</evidence>
<proteinExistence type="inferred from homology"/>
<keyword evidence="3" id="KW-0547">Nucleotide-binding</keyword>
<dbReference type="PANTHER" id="PTHR43335">
    <property type="entry name" value="ABC TRANSPORTER, ATP-BINDING PROTEIN"/>
    <property type="match status" value="1"/>
</dbReference>
<organism evidence="6 7">
    <name type="scientific">Clostridium aestuarii</name>
    <dbReference type="NCBI Taxonomy" id="338193"/>
    <lineage>
        <taxon>Bacteria</taxon>
        <taxon>Bacillati</taxon>
        <taxon>Bacillota</taxon>
        <taxon>Clostridia</taxon>
        <taxon>Eubacteriales</taxon>
        <taxon>Clostridiaceae</taxon>
        <taxon>Clostridium</taxon>
    </lineage>
</organism>
<dbReference type="Gene3D" id="3.40.50.300">
    <property type="entry name" value="P-loop containing nucleotide triphosphate hydrolases"/>
    <property type="match status" value="1"/>
</dbReference>
<evidence type="ECO:0000313" key="7">
    <source>
        <dbReference type="Proteomes" id="UP001078443"/>
    </source>
</evidence>
<feature type="domain" description="ABC transporter" evidence="5">
    <location>
        <begin position="6"/>
        <end position="234"/>
    </location>
</feature>
<gene>
    <name evidence="6" type="ORF">OW763_11405</name>
</gene>